<dbReference type="AlphaFoldDB" id="A0A939NDE8"/>
<organism evidence="5">
    <name type="scientific">Staphylococcus xylosus</name>
    <dbReference type="NCBI Taxonomy" id="1288"/>
    <lineage>
        <taxon>Bacteria</taxon>
        <taxon>Bacillati</taxon>
        <taxon>Bacillota</taxon>
        <taxon>Bacilli</taxon>
        <taxon>Bacillales</taxon>
        <taxon>Staphylococcaceae</taxon>
        <taxon>Staphylococcus</taxon>
    </lineage>
</organism>
<evidence type="ECO:0000256" key="3">
    <source>
        <dbReference type="ARBA" id="ARBA00032861"/>
    </source>
</evidence>
<dbReference type="PANTHER" id="PTHR33336">
    <property type="entry name" value="QUINOL MONOOXYGENASE YGIN-RELATED"/>
    <property type="match status" value="1"/>
</dbReference>
<comment type="similarity">
    <text evidence="1">Belongs to the TRAP family.</text>
</comment>
<dbReference type="PANTHER" id="PTHR33336:SF3">
    <property type="entry name" value="ABM DOMAIN-CONTAINING PROTEIN"/>
    <property type="match status" value="1"/>
</dbReference>
<keyword evidence="5" id="KW-0560">Oxidoreductase</keyword>
<name>A0A939NDE8_STAXY</name>
<dbReference type="EMBL" id="JAGETT010000001">
    <property type="protein sequence ID" value="MBO1919726.1"/>
    <property type="molecule type" value="Genomic_DNA"/>
</dbReference>
<dbReference type="SUPFAM" id="SSF54909">
    <property type="entry name" value="Dimeric alpha+beta barrel"/>
    <property type="match status" value="1"/>
</dbReference>
<gene>
    <name evidence="5" type="ORF">J4710_00145</name>
</gene>
<evidence type="ECO:0000256" key="2">
    <source>
        <dbReference type="ARBA" id="ARBA00018486"/>
    </source>
</evidence>
<dbReference type="Pfam" id="PF03992">
    <property type="entry name" value="ABM"/>
    <property type="match status" value="1"/>
</dbReference>
<dbReference type="InterPro" id="IPR050744">
    <property type="entry name" value="AI-2_Isomerase_LsrG"/>
</dbReference>
<dbReference type="InterPro" id="IPR007138">
    <property type="entry name" value="ABM_dom"/>
</dbReference>
<proteinExistence type="inferred from homology"/>
<protein>
    <recommendedName>
        <fullName evidence="2">Signal transduction protein TRAP</fullName>
    </recommendedName>
    <alternativeName>
        <fullName evidence="3">Target of RNAIII-activating protein</fullName>
    </alternativeName>
</protein>
<dbReference type="InterPro" id="IPR011008">
    <property type="entry name" value="Dimeric_a/b-barrel"/>
</dbReference>
<evidence type="ECO:0000256" key="1">
    <source>
        <dbReference type="ARBA" id="ARBA00009267"/>
    </source>
</evidence>
<dbReference type="GO" id="GO:0004497">
    <property type="term" value="F:monooxygenase activity"/>
    <property type="evidence" value="ECO:0007669"/>
    <property type="project" value="UniProtKB-KW"/>
</dbReference>
<feature type="domain" description="ABM" evidence="4">
    <location>
        <begin position="2"/>
        <end position="90"/>
    </location>
</feature>
<evidence type="ECO:0000313" key="5">
    <source>
        <dbReference type="EMBL" id="MBO1919726.1"/>
    </source>
</evidence>
<evidence type="ECO:0000259" key="4">
    <source>
        <dbReference type="PROSITE" id="PS51725"/>
    </source>
</evidence>
<reference evidence="5" key="1">
    <citation type="submission" date="2021-03" db="EMBL/GenBank/DDBJ databases">
        <title>Molecular epidemiology and mechanisms of colistin and carbapenem resistance in Enterobacteriaceae from clinical isolates, the environment and porcine samples in Pretoria, South Africa.</title>
        <authorList>
            <person name="Bogoshi D."/>
            <person name="Mbelle N.M."/>
            <person name="Naidoo V."/>
            <person name="Osei Sekyere J."/>
        </authorList>
    </citation>
    <scope>NUCLEOTIDE SEQUENCE</scope>
    <source>
        <strain evidence="5">ESB009</strain>
    </source>
</reference>
<dbReference type="Gene3D" id="3.30.70.100">
    <property type="match status" value="1"/>
</dbReference>
<keyword evidence="5" id="KW-0503">Monooxygenase</keyword>
<comment type="caution">
    <text evidence="5">The sequence shown here is derived from an EMBL/GenBank/DDBJ whole genome shotgun (WGS) entry which is preliminary data.</text>
</comment>
<sequence>MITINAIMKIDPAKREEYLELVKPLLEGASTEEGSLFYKHFEQTDEPNTFAFIERYKDQAAVEAHNNTDHFKAFFAKVSQYLVENQTLVFLKIKQHK</sequence>
<dbReference type="PROSITE" id="PS51725">
    <property type="entry name" value="ABM"/>
    <property type="match status" value="1"/>
</dbReference>
<accession>A0A939NDE8</accession>